<sequence>MAILLYNDGDADVLEIIRKLIPNAKLVRVESTDDAPSPLLITEDGVFSGYEIYSYLREKGLPSDIVRQGE</sequence>
<protein>
    <submittedName>
        <fullName evidence="1">Uncharacterized protein</fullName>
    </submittedName>
</protein>
<dbReference type="AlphaFoldDB" id="A0A830H044"/>
<accession>A0A830H044</accession>
<dbReference type="RefSeq" id="WP_075059118.1">
    <property type="nucleotide sequence ID" value="NZ_BMNL01000003.1"/>
</dbReference>
<organism evidence="1 2">
    <name type="scientific">Thermocladium modestius</name>
    <dbReference type="NCBI Taxonomy" id="62609"/>
    <lineage>
        <taxon>Archaea</taxon>
        <taxon>Thermoproteota</taxon>
        <taxon>Thermoprotei</taxon>
        <taxon>Thermoproteales</taxon>
        <taxon>Thermoproteaceae</taxon>
        <taxon>Thermocladium</taxon>
    </lineage>
</organism>
<name>A0A830H044_9CREN</name>
<gene>
    <name evidence="1" type="ORF">GCM10007981_15830</name>
</gene>
<proteinExistence type="predicted"/>
<keyword evidence="2" id="KW-1185">Reference proteome</keyword>
<reference evidence="1" key="2">
    <citation type="submission" date="2020-09" db="EMBL/GenBank/DDBJ databases">
        <authorList>
            <person name="Sun Q."/>
            <person name="Ohkuma M."/>
        </authorList>
    </citation>
    <scope>NUCLEOTIDE SEQUENCE</scope>
    <source>
        <strain evidence="1">JCM 10088</strain>
    </source>
</reference>
<evidence type="ECO:0000313" key="1">
    <source>
        <dbReference type="EMBL" id="GGP21948.1"/>
    </source>
</evidence>
<evidence type="ECO:0000313" key="2">
    <source>
        <dbReference type="Proteomes" id="UP000610960"/>
    </source>
</evidence>
<reference evidence="1" key="1">
    <citation type="journal article" date="2014" name="Int. J. Syst. Evol. Microbiol.">
        <title>Complete genome sequence of Corynebacterium casei LMG S-19264T (=DSM 44701T), isolated from a smear-ripened cheese.</title>
        <authorList>
            <consortium name="US DOE Joint Genome Institute (JGI-PGF)"/>
            <person name="Walter F."/>
            <person name="Albersmeier A."/>
            <person name="Kalinowski J."/>
            <person name="Ruckert C."/>
        </authorList>
    </citation>
    <scope>NUCLEOTIDE SEQUENCE</scope>
    <source>
        <strain evidence="1">JCM 10088</strain>
    </source>
</reference>
<dbReference type="Proteomes" id="UP000610960">
    <property type="component" value="Unassembled WGS sequence"/>
</dbReference>
<dbReference type="EMBL" id="BMNL01000003">
    <property type="protein sequence ID" value="GGP21948.1"/>
    <property type="molecule type" value="Genomic_DNA"/>
</dbReference>
<comment type="caution">
    <text evidence="1">The sequence shown here is derived from an EMBL/GenBank/DDBJ whole genome shotgun (WGS) entry which is preliminary data.</text>
</comment>